<dbReference type="CDD" id="cd17489">
    <property type="entry name" value="MFS_YfcJ_like"/>
    <property type="match status" value="1"/>
</dbReference>
<feature type="transmembrane region" description="Helical" evidence="4">
    <location>
        <begin position="374"/>
        <end position="395"/>
    </location>
</feature>
<evidence type="ECO:0000259" key="5">
    <source>
        <dbReference type="PROSITE" id="PS50850"/>
    </source>
</evidence>
<feature type="transmembrane region" description="Helical" evidence="4">
    <location>
        <begin position="225"/>
        <end position="246"/>
    </location>
</feature>
<comment type="caution">
    <text evidence="6">The sequence shown here is derived from an EMBL/GenBank/DDBJ whole genome shotgun (WGS) entry which is preliminary data.</text>
</comment>
<dbReference type="PANTHER" id="PTHR23531:SF2">
    <property type="entry name" value="PERMEASE"/>
    <property type="match status" value="1"/>
</dbReference>
<dbReference type="AlphaFoldDB" id="A0AAW8JF71"/>
<feature type="transmembrane region" description="Helical" evidence="4">
    <location>
        <begin position="113"/>
        <end position="132"/>
    </location>
</feature>
<evidence type="ECO:0000313" key="6">
    <source>
        <dbReference type="EMBL" id="MDQ9070281.1"/>
    </source>
</evidence>
<reference evidence="6" key="1">
    <citation type="submission" date="2023-08" db="EMBL/GenBank/DDBJ databases">
        <title>Emergence of clinically-relevant ST2 carbapenem-resistant Acinetobacter baumannii strains in hospital sewages in Zhejiang, East of China.</title>
        <authorList>
            <person name="Kaichao C."/>
            <person name="Zhang R."/>
        </authorList>
    </citation>
    <scope>NUCLEOTIDE SEQUENCE</scope>
    <source>
        <strain evidence="6">M-SY-60</strain>
    </source>
</reference>
<name>A0AAW8JF71_9GAMM</name>
<dbReference type="Proteomes" id="UP001243195">
    <property type="component" value="Unassembled WGS sequence"/>
</dbReference>
<dbReference type="InterPro" id="IPR020846">
    <property type="entry name" value="MFS_dom"/>
</dbReference>
<organism evidence="6 7">
    <name type="scientific">Acinetobacter gerneri</name>
    <dbReference type="NCBI Taxonomy" id="202952"/>
    <lineage>
        <taxon>Bacteria</taxon>
        <taxon>Pseudomonadati</taxon>
        <taxon>Pseudomonadota</taxon>
        <taxon>Gammaproteobacteria</taxon>
        <taxon>Moraxellales</taxon>
        <taxon>Moraxellaceae</taxon>
        <taxon>Acinetobacter</taxon>
    </lineage>
</organism>
<evidence type="ECO:0000256" key="1">
    <source>
        <dbReference type="ARBA" id="ARBA00022692"/>
    </source>
</evidence>
<dbReference type="Pfam" id="PF07690">
    <property type="entry name" value="MFS_1"/>
    <property type="match status" value="1"/>
</dbReference>
<feature type="transmembrane region" description="Helical" evidence="4">
    <location>
        <begin position="53"/>
        <end position="74"/>
    </location>
</feature>
<feature type="transmembrane region" description="Helical" evidence="4">
    <location>
        <begin position="168"/>
        <end position="189"/>
    </location>
</feature>
<dbReference type="PANTHER" id="PTHR23531">
    <property type="entry name" value="QUINOLENE RESISTANCE PROTEIN NORA"/>
    <property type="match status" value="1"/>
</dbReference>
<keyword evidence="1 4" id="KW-0812">Transmembrane</keyword>
<evidence type="ECO:0000256" key="4">
    <source>
        <dbReference type="SAM" id="Phobius"/>
    </source>
</evidence>
<evidence type="ECO:0000313" key="7">
    <source>
        <dbReference type="Proteomes" id="UP001243195"/>
    </source>
</evidence>
<dbReference type="EMBL" id="JAVIDA010000002">
    <property type="protein sequence ID" value="MDQ9070281.1"/>
    <property type="molecule type" value="Genomic_DNA"/>
</dbReference>
<dbReference type="RefSeq" id="WP_308955867.1">
    <property type="nucleotide sequence ID" value="NZ_JASVDU010000050.1"/>
</dbReference>
<evidence type="ECO:0000256" key="2">
    <source>
        <dbReference type="ARBA" id="ARBA00022989"/>
    </source>
</evidence>
<feature type="transmembrane region" description="Helical" evidence="4">
    <location>
        <begin position="141"/>
        <end position="162"/>
    </location>
</feature>
<evidence type="ECO:0000256" key="3">
    <source>
        <dbReference type="ARBA" id="ARBA00023136"/>
    </source>
</evidence>
<feature type="transmembrane region" description="Helical" evidence="4">
    <location>
        <begin position="86"/>
        <end position="107"/>
    </location>
</feature>
<feature type="transmembrane region" description="Helical" evidence="4">
    <location>
        <begin position="16"/>
        <end position="41"/>
    </location>
</feature>
<feature type="domain" description="Major facilitator superfamily (MFS) profile" evidence="5">
    <location>
        <begin position="16"/>
        <end position="398"/>
    </location>
</feature>
<dbReference type="GO" id="GO:0022857">
    <property type="term" value="F:transmembrane transporter activity"/>
    <property type="evidence" value="ECO:0007669"/>
    <property type="project" value="InterPro"/>
</dbReference>
<dbReference type="InterPro" id="IPR011701">
    <property type="entry name" value="MFS"/>
</dbReference>
<keyword evidence="3 4" id="KW-0472">Membrane</keyword>
<protein>
    <submittedName>
        <fullName evidence="6">MFS transporter</fullName>
    </submittedName>
</protein>
<feature type="transmembrane region" description="Helical" evidence="4">
    <location>
        <begin position="286"/>
        <end position="304"/>
    </location>
</feature>
<dbReference type="SUPFAM" id="SSF103473">
    <property type="entry name" value="MFS general substrate transporter"/>
    <property type="match status" value="1"/>
</dbReference>
<feature type="transmembrane region" description="Helical" evidence="4">
    <location>
        <begin position="252"/>
        <end position="274"/>
    </location>
</feature>
<keyword evidence="2 4" id="KW-1133">Transmembrane helix</keyword>
<dbReference type="InterPro" id="IPR052714">
    <property type="entry name" value="MFS_Exporter"/>
</dbReference>
<feature type="transmembrane region" description="Helical" evidence="4">
    <location>
        <begin position="310"/>
        <end position="333"/>
    </location>
</feature>
<gene>
    <name evidence="6" type="ORF">RFH51_02205</name>
</gene>
<proteinExistence type="predicted"/>
<dbReference type="PROSITE" id="PS50850">
    <property type="entry name" value="MFS"/>
    <property type="match status" value="1"/>
</dbReference>
<sequence>MHDLELIPNRLWNRNFILCVLNNLFLFTYYFAFLTILPIYIMQDLGGNIQEAGLSLTLFLLSSIAVRPFSGFIIEKIGYKRAFRGSEALFVICAFSYLFVDSLWFLLLVRFIHGIWFSILTTVAVPIATAFIPEHRKGEGIGYYVMSTNLAVVLGPFIALTITQFVDFRVLFALLTAIICTGFSFCLMIPIKDKVEKSRVIEPKQFIKKSALSLDDLLEKRSVPIGFVALLTAFAYSSVMSFITAYSETKHLLAYTSLFFVVFAMSMIVVRPWVGKIYDRVGPSSVIVPSFIFFTFGLIVLSFVDNQWLLWLSAIFIGIGYGSLFPSFQTLAIQSSPKHRMGHAISTFFTLFDLGMAVGSVVIGFTIAKFGFELSYLLCALVSFLTLFIYQSTVAKKLKLAKGR</sequence>
<dbReference type="InterPro" id="IPR036259">
    <property type="entry name" value="MFS_trans_sf"/>
</dbReference>
<dbReference type="Gene3D" id="1.20.1250.20">
    <property type="entry name" value="MFS general substrate transporter like domains"/>
    <property type="match status" value="1"/>
</dbReference>
<accession>A0AAW8JF71</accession>
<feature type="transmembrane region" description="Helical" evidence="4">
    <location>
        <begin position="345"/>
        <end position="368"/>
    </location>
</feature>